<dbReference type="Proteomes" id="UP000826656">
    <property type="component" value="Unassembled WGS sequence"/>
</dbReference>
<accession>A0ABQ7W0U1</accession>
<organism evidence="1 2">
    <name type="scientific">Solanum tuberosum</name>
    <name type="common">Potato</name>
    <dbReference type="NCBI Taxonomy" id="4113"/>
    <lineage>
        <taxon>Eukaryota</taxon>
        <taxon>Viridiplantae</taxon>
        <taxon>Streptophyta</taxon>
        <taxon>Embryophyta</taxon>
        <taxon>Tracheophyta</taxon>
        <taxon>Spermatophyta</taxon>
        <taxon>Magnoliopsida</taxon>
        <taxon>eudicotyledons</taxon>
        <taxon>Gunneridae</taxon>
        <taxon>Pentapetalae</taxon>
        <taxon>asterids</taxon>
        <taxon>lamiids</taxon>
        <taxon>Solanales</taxon>
        <taxon>Solanaceae</taxon>
        <taxon>Solanoideae</taxon>
        <taxon>Solaneae</taxon>
        <taxon>Solanum</taxon>
    </lineage>
</organism>
<comment type="caution">
    <text evidence="1">The sequence shown here is derived from an EMBL/GenBank/DDBJ whole genome shotgun (WGS) entry which is preliminary data.</text>
</comment>
<proteinExistence type="predicted"/>
<gene>
    <name evidence="1" type="ORF">KY290_010792</name>
</gene>
<dbReference type="EMBL" id="JAIVGD010000005">
    <property type="protein sequence ID" value="KAH0773655.1"/>
    <property type="molecule type" value="Genomic_DNA"/>
</dbReference>
<evidence type="ECO:0000313" key="1">
    <source>
        <dbReference type="EMBL" id="KAH0773655.1"/>
    </source>
</evidence>
<protein>
    <submittedName>
        <fullName evidence="1">Uncharacterized protein</fullName>
    </submittedName>
</protein>
<reference evidence="1 2" key="1">
    <citation type="journal article" date="2021" name="bioRxiv">
        <title>Chromosome-scale and haplotype-resolved genome assembly of a tetraploid potato cultivar.</title>
        <authorList>
            <person name="Sun H."/>
            <person name="Jiao W.-B."/>
            <person name="Krause K."/>
            <person name="Campoy J.A."/>
            <person name="Goel M."/>
            <person name="Folz-Donahue K."/>
            <person name="Kukat C."/>
            <person name="Huettel B."/>
            <person name="Schneeberger K."/>
        </authorList>
    </citation>
    <scope>NUCLEOTIDE SEQUENCE [LARGE SCALE GENOMIC DNA]</scope>
    <source>
        <strain evidence="1">SolTubOtavaFocal</strain>
        <tissue evidence="1">Leaves</tissue>
    </source>
</reference>
<name>A0ABQ7W0U1_SOLTU</name>
<keyword evidence="2" id="KW-1185">Reference proteome</keyword>
<evidence type="ECO:0000313" key="2">
    <source>
        <dbReference type="Proteomes" id="UP000826656"/>
    </source>
</evidence>
<sequence length="163" mass="19189">MVRLNWDSHSSLEEEIAIIKEKLFDEDVSSENRIVMQRANIEYNRYLHFEELFRQQKVGYDWLENGDRNTRFFHNLVKGRRQKSKVNRIENSHGNWLEEEGAIANEVVEYFDKQFQQEGDATSFPLLSYISEAVSEEENTALCAFPVLEDVKKVVFKAGRHVT</sequence>